<dbReference type="PANTHER" id="PTHR10426">
    <property type="entry name" value="STRICTOSIDINE SYNTHASE-RELATED"/>
    <property type="match status" value="1"/>
</dbReference>
<evidence type="ECO:0000256" key="3">
    <source>
        <dbReference type="ARBA" id="ARBA00023180"/>
    </source>
</evidence>
<keyword evidence="3" id="KW-0325">Glycoprotein</keyword>
<feature type="domain" description="Strictosidine synthase conserved region" evidence="5">
    <location>
        <begin position="161"/>
        <end position="249"/>
    </location>
</feature>
<keyword evidence="4" id="KW-0472">Membrane</keyword>
<gene>
    <name evidence="6" type="ORF">QYS49_07545</name>
</gene>
<dbReference type="PANTHER" id="PTHR10426:SF88">
    <property type="entry name" value="ADIPOCYTE PLASMA MEMBRANE-ASSOCIATED PROTEIN HEMOMUCIN-RELATED"/>
    <property type="match status" value="1"/>
</dbReference>
<dbReference type="Gene3D" id="2.120.10.30">
    <property type="entry name" value="TolB, C-terminal domain"/>
    <property type="match status" value="1"/>
</dbReference>
<dbReference type="AlphaFoldDB" id="A0AA49GBD9"/>
<proteinExistence type="inferred from homology"/>
<dbReference type="RefSeq" id="WP_308349916.1">
    <property type="nucleotide sequence ID" value="NZ_CP129971.1"/>
</dbReference>
<dbReference type="Pfam" id="PF03088">
    <property type="entry name" value="Str_synth"/>
    <property type="match status" value="1"/>
</dbReference>
<evidence type="ECO:0000259" key="5">
    <source>
        <dbReference type="Pfam" id="PF03088"/>
    </source>
</evidence>
<dbReference type="KEGG" id="msaa:QYS49_07545"/>
<keyword evidence="4" id="KW-0812">Transmembrane</keyword>
<accession>A0AA49GBD9</accession>
<evidence type="ECO:0000256" key="4">
    <source>
        <dbReference type="SAM" id="Phobius"/>
    </source>
</evidence>
<dbReference type="SUPFAM" id="SSF63829">
    <property type="entry name" value="Calcium-dependent phosphotriesterase"/>
    <property type="match status" value="1"/>
</dbReference>
<dbReference type="GO" id="GO:0016787">
    <property type="term" value="F:hydrolase activity"/>
    <property type="evidence" value="ECO:0007669"/>
    <property type="project" value="TreeGrafter"/>
</dbReference>
<dbReference type="Proteomes" id="UP001230496">
    <property type="component" value="Chromosome"/>
</dbReference>
<keyword evidence="4" id="KW-1133">Transmembrane helix</keyword>
<keyword evidence="7" id="KW-1185">Reference proteome</keyword>
<protein>
    <submittedName>
        <fullName evidence="6">SMP-30/gluconolactonase/LRE family protein</fullName>
    </submittedName>
</protein>
<dbReference type="Pfam" id="PF20067">
    <property type="entry name" value="SSL_N"/>
    <property type="match status" value="1"/>
</dbReference>
<dbReference type="EMBL" id="CP129971">
    <property type="protein sequence ID" value="WKK77068.2"/>
    <property type="molecule type" value="Genomic_DNA"/>
</dbReference>
<comment type="similarity">
    <text evidence="1">Belongs to the strictosidine synthase family.</text>
</comment>
<evidence type="ECO:0000313" key="7">
    <source>
        <dbReference type="Proteomes" id="UP001230496"/>
    </source>
</evidence>
<feature type="transmembrane region" description="Helical" evidence="4">
    <location>
        <begin position="7"/>
        <end position="27"/>
    </location>
</feature>
<sequence>MKITRKITLAFAIIIATIAISFMAIMYNSRAISPVAWNPPKMPKLEGVLAENELLKSTEQIDLDGWFGPEDIAVDNQGNLYAGVHISKTDFTDGRVLKIDPSGKVSVFANSESWVTGLHFDSNQNLIGGDLERGLISINQNGEIKTLASKDENGNKFLIPNDVDIAKDGNIYFTNTSSKVDFSNKHIWKILMESKPDGGLYRYNPQTEKVKTLINGTYFGNGVAVSENDDFVLMVETAKYRIIRYWLKGDKKGTKDVFIDNLPGFPNGISRRSDGSFWLGFSTKRNKSLDEIHPKPMAKKLVYGLPSILQPEAVPYGMIMHLSKNGEILKAYHDTTGEVVAEATSVEEHNGYLYFGGDVSPHISKYKLEK</sequence>
<name>A0AA49GBD9_9BACT</name>
<evidence type="ECO:0000256" key="1">
    <source>
        <dbReference type="ARBA" id="ARBA00009191"/>
    </source>
</evidence>
<organism evidence="6 7">
    <name type="scientific">Marivirga salinarum</name>
    <dbReference type="NCBI Taxonomy" id="3059078"/>
    <lineage>
        <taxon>Bacteria</taxon>
        <taxon>Pseudomonadati</taxon>
        <taxon>Bacteroidota</taxon>
        <taxon>Cytophagia</taxon>
        <taxon>Cytophagales</taxon>
        <taxon>Marivirgaceae</taxon>
        <taxon>Marivirga</taxon>
    </lineage>
</organism>
<dbReference type="InterPro" id="IPR018119">
    <property type="entry name" value="Strictosidine_synth_cons-reg"/>
</dbReference>
<evidence type="ECO:0000313" key="6">
    <source>
        <dbReference type="EMBL" id="WKK77068.2"/>
    </source>
</evidence>
<reference evidence="6 7" key="1">
    <citation type="submission" date="2023-08" db="EMBL/GenBank/DDBJ databases">
        <title>Comparative genomics and taxonomic characterization of three novel marine species of genus Marivirga.</title>
        <authorList>
            <person name="Muhammad N."/>
            <person name="Kim S.-G."/>
        </authorList>
    </citation>
    <scope>NUCLEOTIDE SEQUENCE [LARGE SCALE GENOMIC DNA]</scope>
    <source>
        <strain evidence="6 7">BDSF4-3</strain>
    </source>
</reference>
<evidence type="ECO:0000256" key="2">
    <source>
        <dbReference type="ARBA" id="ARBA00022553"/>
    </source>
</evidence>
<dbReference type="InterPro" id="IPR011042">
    <property type="entry name" value="6-blade_b-propeller_TolB-like"/>
</dbReference>
<keyword evidence="2" id="KW-0597">Phosphoprotein</keyword>